<evidence type="ECO:0000256" key="1">
    <source>
        <dbReference type="SAM" id="MobiDB-lite"/>
    </source>
</evidence>
<dbReference type="EMBL" id="CP026251">
    <property type="protein sequence ID" value="AWP07236.1"/>
    <property type="molecule type" value="Genomic_DNA"/>
</dbReference>
<organism evidence="3 4">
    <name type="scientific">Scophthalmus maximus</name>
    <name type="common">Turbot</name>
    <name type="synonym">Psetta maxima</name>
    <dbReference type="NCBI Taxonomy" id="52904"/>
    <lineage>
        <taxon>Eukaryota</taxon>
        <taxon>Metazoa</taxon>
        <taxon>Chordata</taxon>
        <taxon>Craniata</taxon>
        <taxon>Vertebrata</taxon>
        <taxon>Euteleostomi</taxon>
        <taxon>Actinopterygii</taxon>
        <taxon>Neopterygii</taxon>
        <taxon>Teleostei</taxon>
        <taxon>Neoteleostei</taxon>
        <taxon>Acanthomorphata</taxon>
        <taxon>Carangaria</taxon>
        <taxon>Pleuronectiformes</taxon>
        <taxon>Pleuronectoidei</taxon>
        <taxon>Scophthalmidae</taxon>
        <taxon>Scophthalmus</taxon>
    </lineage>
</organism>
<feature type="region of interest" description="Disordered" evidence="1">
    <location>
        <begin position="166"/>
        <end position="213"/>
    </location>
</feature>
<gene>
    <name evidence="3" type="ORF">SMAX5B_016480</name>
</gene>
<accession>A0A2U9BUT0</accession>
<feature type="compositionally biased region" description="Basic and acidic residues" evidence="1">
    <location>
        <begin position="309"/>
        <end position="319"/>
    </location>
</feature>
<protein>
    <recommendedName>
        <fullName evidence="2">F-box domain-containing protein</fullName>
    </recommendedName>
</protein>
<proteinExistence type="predicted"/>
<feature type="compositionally biased region" description="Polar residues" evidence="1">
    <location>
        <begin position="177"/>
        <end position="199"/>
    </location>
</feature>
<dbReference type="Proteomes" id="UP000246464">
    <property type="component" value="Chromosome 9"/>
</dbReference>
<evidence type="ECO:0000313" key="3">
    <source>
        <dbReference type="EMBL" id="AWP07236.1"/>
    </source>
</evidence>
<evidence type="ECO:0000313" key="4">
    <source>
        <dbReference type="Proteomes" id="UP000246464"/>
    </source>
</evidence>
<feature type="compositionally biased region" description="Basic and acidic residues" evidence="1">
    <location>
        <begin position="275"/>
        <end position="298"/>
    </location>
</feature>
<feature type="region of interest" description="Disordered" evidence="1">
    <location>
        <begin position="364"/>
        <end position="384"/>
    </location>
</feature>
<feature type="region of interest" description="Disordered" evidence="1">
    <location>
        <begin position="275"/>
        <end position="323"/>
    </location>
</feature>
<keyword evidence="4" id="KW-1185">Reference proteome</keyword>
<dbReference type="InterPro" id="IPR036047">
    <property type="entry name" value="F-box-like_dom_sf"/>
</dbReference>
<reference evidence="3 4" key="1">
    <citation type="submission" date="2017-12" db="EMBL/GenBank/DDBJ databases">
        <title>Integrating genomic resources of turbot (Scophthalmus maximus) in depth evaluation of genetic and physical mapping variation across individuals.</title>
        <authorList>
            <person name="Martinez P."/>
        </authorList>
    </citation>
    <scope>NUCLEOTIDE SEQUENCE [LARGE SCALE GENOMIC DNA]</scope>
</reference>
<sequence>METNAAPREATAASKDLEVAGNCRQNIYQEPNLRLVNDSFLSEQEKLRQVLDWAHRFLSSGSEVYHEFCSADGSLLAFKEDEKKRGTEKSSPAYKHTSAVKFHHPVPSTCNEVFDGGSTGKVWQIKTTNCENKETNLCEFRPPLQEDLHIPFCFTSGRADQLRPENRETENMKMMEPQQTTNKQRPSRENCTTSGLHVSNQRHRSNISDSGPNQTLASATCLIKESTSRWDNVIRGKSTLFGAASTLKRDSTNMIHEAAKAQAKGETVVEAMAEVERDTSDARCLEENEGEISKEHESSSAPAVFSNDETSHSEPEETPRQMGKIEIPSFSHHLKIPSDLTVYEQYQLCVAHVHHLRLRRSQRIQPGGFTASPSKGRETSEGAAAPVEAPALPASFPKLNSSSTNPETKTHFNEARSKEFTAAAITEGRSSDDSNMNQDRSTYIRCGSALPEHGETKYCDSLILEKNRLLCQNNTVHRTAGAKTSIHEDIHTRVQSLRAAPAVPSVEENASVVPNAGATVRVNNADSLYSPAAVPVCDRWLSLPDEVWLSILSLLPHSYLCRVSQGNI</sequence>
<name>A0A2U9BUT0_SCOMX</name>
<dbReference type="STRING" id="52904.ENSSMAP00000001388"/>
<evidence type="ECO:0000259" key="2">
    <source>
        <dbReference type="Pfam" id="PF00646"/>
    </source>
</evidence>
<dbReference type="AlphaFoldDB" id="A0A2U9BUT0"/>
<dbReference type="InterPro" id="IPR001810">
    <property type="entry name" value="F-box_dom"/>
</dbReference>
<dbReference type="Pfam" id="PF00646">
    <property type="entry name" value="F-box"/>
    <property type="match status" value="1"/>
</dbReference>
<dbReference type="SUPFAM" id="SSF81383">
    <property type="entry name" value="F-box domain"/>
    <property type="match status" value="1"/>
</dbReference>
<feature type="domain" description="F-box" evidence="2">
    <location>
        <begin position="540"/>
        <end position="565"/>
    </location>
</feature>